<dbReference type="Proteomes" id="UP001056120">
    <property type="component" value="Linkage Group LG02"/>
</dbReference>
<proteinExistence type="predicted"/>
<keyword evidence="2" id="KW-1185">Reference proteome</keyword>
<reference evidence="2" key="1">
    <citation type="journal article" date="2022" name="Mol. Ecol. Resour.">
        <title>The genomes of chicory, endive, great burdock and yacon provide insights into Asteraceae palaeo-polyploidization history and plant inulin production.</title>
        <authorList>
            <person name="Fan W."/>
            <person name="Wang S."/>
            <person name="Wang H."/>
            <person name="Wang A."/>
            <person name="Jiang F."/>
            <person name="Liu H."/>
            <person name="Zhao H."/>
            <person name="Xu D."/>
            <person name="Zhang Y."/>
        </authorList>
    </citation>
    <scope>NUCLEOTIDE SEQUENCE [LARGE SCALE GENOMIC DNA]</scope>
    <source>
        <strain evidence="2">cv. Yunnan</strain>
    </source>
</reference>
<gene>
    <name evidence="1" type="ORF">L1987_06512</name>
</gene>
<accession>A0ACB9JYF5</accession>
<name>A0ACB9JYF5_9ASTR</name>
<evidence type="ECO:0000313" key="2">
    <source>
        <dbReference type="Proteomes" id="UP001056120"/>
    </source>
</evidence>
<protein>
    <submittedName>
        <fullName evidence="1">Uncharacterized protein</fullName>
    </submittedName>
</protein>
<sequence>MQLSLLCLKPSHGDLGAGRAKITSCAGSSCSSLAAGGTTVNGTVAKIRLLPKITVAAARLARHYVNLLIRAPRLIHLVRIVMAIGTCIR</sequence>
<reference evidence="1 2" key="2">
    <citation type="journal article" date="2022" name="Mol. Ecol. Resour.">
        <title>The genomes of chicory, endive, great burdock and yacon provide insights into Asteraceae paleo-polyploidization history and plant inulin production.</title>
        <authorList>
            <person name="Fan W."/>
            <person name="Wang S."/>
            <person name="Wang H."/>
            <person name="Wang A."/>
            <person name="Jiang F."/>
            <person name="Liu H."/>
            <person name="Zhao H."/>
            <person name="Xu D."/>
            <person name="Zhang Y."/>
        </authorList>
    </citation>
    <scope>NUCLEOTIDE SEQUENCE [LARGE SCALE GENOMIC DNA]</scope>
    <source>
        <strain evidence="2">cv. Yunnan</strain>
        <tissue evidence="1">Leaves</tissue>
    </source>
</reference>
<evidence type="ECO:0000313" key="1">
    <source>
        <dbReference type="EMBL" id="KAI3825037.1"/>
    </source>
</evidence>
<comment type="caution">
    <text evidence="1">The sequence shown here is derived from an EMBL/GenBank/DDBJ whole genome shotgun (WGS) entry which is preliminary data.</text>
</comment>
<dbReference type="EMBL" id="CM042019">
    <property type="protein sequence ID" value="KAI3825037.1"/>
    <property type="molecule type" value="Genomic_DNA"/>
</dbReference>
<organism evidence="1 2">
    <name type="scientific">Smallanthus sonchifolius</name>
    <dbReference type="NCBI Taxonomy" id="185202"/>
    <lineage>
        <taxon>Eukaryota</taxon>
        <taxon>Viridiplantae</taxon>
        <taxon>Streptophyta</taxon>
        <taxon>Embryophyta</taxon>
        <taxon>Tracheophyta</taxon>
        <taxon>Spermatophyta</taxon>
        <taxon>Magnoliopsida</taxon>
        <taxon>eudicotyledons</taxon>
        <taxon>Gunneridae</taxon>
        <taxon>Pentapetalae</taxon>
        <taxon>asterids</taxon>
        <taxon>campanulids</taxon>
        <taxon>Asterales</taxon>
        <taxon>Asteraceae</taxon>
        <taxon>Asteroideae</taxon>
        <taxon>Heliantheae alliance</taxon>
        <taxon>Millerieae</taxon>
        <taxon>Smallanthus</taxon>
    </lineage>
</organism>